<dbReference type="Proteomes" id="UP000199531">
    <property type="component" value="Unassembled WGS sequence"/>
</dbReference>
<dbReference type="NCBIfam" id="TIGR01509">
    <property type="entry name" value="HAD-SF-IA-v3"/>
    <property type="match status" value="1"/>
</dbReference>
<dbReference type="RefSeq" id="WP_234969944.1">
    <property type="nucleotide sequence ID" value="NZ_FOCW01000001.1"/>
</dbReference>
<dbReference type="InterPro" id="IPR023198">
    <property type="entry name" value="PGP-like_dom2"/>
</dbReference>
<evidence type="ECO:0000313" key="5">
    <source>
        <dbReference type="EMBL" id="SEN09925.1"/>
    </source>
</evidence>
<dbReference type="InterPro" id="IPR036412">
    <property type="entry name" value="HAD-like_sf"/>
</dbReference>
<keyword evidence="4" id="KW-0460">Magnesium</keyword>
<dbReference type="GO" id="GO:0003824">
    <property type="term" value="F:catalytic activity"/>
    <property type="evidence" value="ECO:0007669"/>
    <property type="project" value="UniProtKB-ARBA"/>
</dbReference>
<sequence>MSGTLRFDAVLFDCDGVLVDSEPLTMGVLRDMLEERGWRMSLEDCMQIFVGKATKDEAARIERETGQPFTTEWLHSFWARRDIALHAHLQAIPGAEALVRDAYALTGGQIACVSGADRDKIGLQLGKTGLLHWFEGRIFSGHDMPRSKPHPDVYLAAMAQLQVEPQQCLVIEDTVTGVRAGVAAGAAVCGLCLPGNPVVSPEQLLAAGAQQVVAKLDDIRAFWR</sequence>
<dbReference type="SFLD" id="SFLDG01129">
    <property type="entry name" value="C1.5:_HAD__Beta-PGM__Phosphata"/>
    <property type="match status" value="1"/>
</dbReference>
<dbReference type="SFLD" id="SFLDS00003">
    <property type="entry name" value="Haloacid_Dehalogenase"/>
    <property type="match status" value="1"/>
</dbReference>
<dbReference type="GO" id="GO:0046872">
    <property type="term" value="F:metal ion binding"/>
    <property type="evidence" value="ECO:0007669"/>
    <property type="project" value="UniProtKB-KW"/>
</dbReference>
<dbReference type="AlphaFoldDB" id="A0A1H8DRX8"/>
<organism evidence="5 6">
    <name type="scientific">Brachymonas denitrificans DSM 15123</name>
    <dbReference type="NCBI Taxonomy" id="1121117"/>
    <lineage>
        <taxon>Bacteria</taxon>
        <taxon>Pseudomonadati</taxon>
        <taxon>Pseudomonadota</taxon>
        <taxon>Betaproteobacteria</taxon>
        <taxon>Burkholderiales</taxon>
        <taxon>Comamonadaceae</taxon>
        <taxon>Brachymonas</taxon>
    </lineage>
</organism>
<dbReference type="PANTHER" id="PTHR46193:SF10">
    <property type="entry name" value="6-PHOSPHOGLUCONATE PHOSPHATASE"/>
    <property type="match status" value="1"/>
</dbReference>
<reference evidence="5 6" key="1">
    <citation type="submission" date="2016-10" db="EMBL/GenBank/DDBJ databases">
        <authorList>
            <person name="de Groot N.N."/>
        </authorList>
    </citation>
    <scope>NUCLEOTIDE SEQUENCE [LARGE SCALE GENOMIC DNA]</scope>
    <source>
        <strain evidence="5 6">DSM 15123</strain>
    </source>
</reference>
<evidence type="ECO:0000256" key="3">
    <source>
        <dbReference type="ARBA" id="ARBA00022723"/>
    </source>
</evidence>
<dbReference type="Gene3D" id="1.10.150.240">
    <property type="entry name" value="Putative phosphatase, domain 2"/>
    <property type="match status" value="1"/>
</dbReference>
<dbReference type="InterPro" id="IPR006439">
    <property type="entry name" value="HAD-SF_hydro_IA"/>
</dbReference>
<comment type="cofactor">
    <cofactor evidence="1">
        <name>Mg(2+)</name>
        <dbReference type="ChEBI" id="CHEBI:18420"/>
    </cofactor>
</comment>
<evidence type="ECO:0000313" key="6">
    <source>
        <dbReference type="Proteomes" id="UP000199531"/>
    </source>
</evidence>
<dbReference type="STRING" id="1121117.SAMN02745977_00427"/>
<dbReference type="InterPro" id="IPR023214">
    <property type="entry name" value="HAD_sf"/>
</dbReference>
<dbReference type="EMBL" id="FOCW01000001">
    <property type="protein sequence ID" value="SEN09925.1"/>
    <property type="molecule type" value="Genomic_DNA"/>
</dbReference>
<name>A0A1H8DRX8_9BURK</name>
<accession>A0A1H8DRX8</accession>
<dbReference type="Gene3D" id="3.40.50.1000">
    <property type="entry name" value="HAD superfamily/HAD-like"/>
    <property type="match status" value="1"/>
</dbReference>
<dbReference type="Pfam" id="PF00702">
    <property type="entry name" value="Hydrolase"/>
    <property type="match status" value="1"/>
</dbReference>
<proteinExistence type="inferred from homology"/>
<dbReference type="InterPro" id="IPR051600">
    <property type="entry name" value="Beta-PGM-like"/>
</dbReference>
<evidence type="ECO:0000256" key="4">
    <source>
        <dbReference type="ARBA" id="ARBA00022842"/>
    </source>
</evidence>
<comment type="similarity">
    <text evidence="2">Belongs to the HAD-like hydrolase superfamily. CbbY/CbbZ/Gph/YieH family.</text>
</comment>
<keyword evidence="3" id="KW-0479">Metal-binding</keyword>
<dbReference type="SUPFAM" id="SSF56784">
    <property type="entry name" value="HAD-like"/>
    <property type="match status" value="1"/>
</dbReference>
<evidence type="ECO:0000256" key="1">
    <source>
        <dbReference type="ARBA" id="ARBA00001946"/>
    </source>
</evidence>
<protein>
    <submittedName>
        <fullName evidence="5">Haloacid dehalogenase superfamily, subfamily IA, variant 3 with third motif having DD or ED</fullName>
    </submittedName>
</protein>
<evidence type="ECO:0000256" key="2">
    <source>
        <dbReference type="ARBA" id="ARBA00006171"/>
    </source>
</evidence>
<keyword evidence="6" id="KW-1185">Reference proteome</keyword>
<dbReference type="PANTHER" id="PTHR46193">
    <property type="entry name" value="6-PHOSPHOGLUCONATE PHOSPHATASE"/>
    <property type="match status" value="1"/>
</dbReference>
<gene>
    <name evidence="5" type="ORF">SAMN02745977_00427</name>
</gene>